<feature type="compositionally biased region" description="Polar residues" evidence="1">
    <location>
        <begin position="224"/>
        <end position="243"/>
    </location>
</feature>
<dbReference type="Proteomes" id="UP000321062">
    <property type="component" value="Chromosome"/>
</dbReference>
<reference evidence="3 4" key="1">
    <citation type="journal article" date="2015" name="Int. J. Syst. Evol. Microbiol.">
        <title>Youhaiella tibetensis gen. nov., sp. nov., isolated from subsurface sediment.</title>
        <authorList>
            <person name="Wang Y.X."/>
            <person name="Huang F.Q."/>
            <person name="Nogi Y."/>
            <person name="Pang S.J."/>
            <person name="Wang P.K."/>
            <person name="Lv J."/>
        </authorList>
    </citation>
    <scope>NUCLEOTIDE SEQUENCE [LARGE SCALE GENOMIC DNA]</scope>
    <source>
        <strain evidence="4">fig4</strain>
    </source>
</reference>
<evidence type="ECO:0000313" key="3">
    <source>
        <dbReference type="EMBL" id="QEE19265.1"/>
    </source>
</evidence>
<evidence type="ECO:0000313" key="4">
    <source>
        <dbReference type="Proteomes" id="UP000321062"/>
    </source>
</evidence>
<dbReference type="OrthoDB" id="10002659at2"/>
<organism evidence="3 4">
    <name type="scientific">Paradevosia tibetensis</name>
    <dbReference type="NCBI Taxonomy" id="1447062"/>
    <lineage>
        <taxon>Bacteria</taxon>
        <taxon>Pseudomonadati</taxon>
        <taxon>Pseudomonadota</taxon>
        <taxon>Alphaproteobacteria</taxon>
        <taxon>Hyphomicrobiales</taxon>
        <taxon>Devosiaceae</taxon>
        <taxon>Paradevosia</taxon>
    </lineage>
</organism>
<dbReference type="KEGG" id="yti:FNA67_03360"/>
<accession>A0A5B9DK30</accession>
<keyword evidence="4" id="KW-1185">Reference proteome</keyword>
<keyword evidence="2" id="KW-1133">Transmembrane helix</keyword>
<sequence>MARRIDVRLGLKNRLGTALEVAGQKEGDALLRRALFGDAEKVAQGIMPAAVQTRRDWRWVWVLPVLLAVVITLGLLLQGRDVPMPAVMTAPVAVTAEELAETETVLTQIVEMIRREPGAATPMLEALARTVEAVRDDLANAAPERATLTQTLAELAAQAAQAADGSALVGRIEAALGEQAAALERGPQAEPATPALPQRDLPASEARAQTSDTPKPSAPLPTTGAAQTSLQGDQKPPQGTQYYSPDPHALSRQIAERAQAQMNGGAPAGGARDADRGGNQAGDGVRPLVASMDELAAASAAALETMILPQNDASAGQRVRINTMPPQAGPGAAVDGSAPTAGWSAGAISPFNRPAPVGEIEVLKRYFPQSGGEF</sequence>
<feature type="region of interest" description="Disordered" evidence="1">
    <location>
        <begin position="260"/>
        <end position="285"/>
    </location>
</feature>
<feature type="region of interest" description="Disordered" evidence="1">
    <location>
        <begin position="184"/>
        <end position="246"/>
    </location>
</feature>
<dbReference type="EMBL" id="CP041690">
    <property type="protein sequence ID" value="QEE19265.1"/>
    <property type="molecule type" value="Genomic_DNA"/>
</dbReference>
<name>A0A5B9DK30_9HYPH</name>
<dbReference type="AlphaFoldDB" id="A0A5B9DK30"/>
<evidence type="ECO:0000256" key="1">
    <source>
        <dbReference type="SAM" id="MobiDB-lite"/>
    </source>
</evidence>
<gene>
    <name evidence="3" type="ORF">FNA67_03360</name>
</gene>
<keyword evidence="2" id="KW-0812">Transmembrane</keyword>
<protein>
    <submittedName>
        <fullName evidence="3">Uncharacterized protein</fullName>
    </submittedName>
</protein>
<feature type="transmembrane region" description="Helical" evidence="2">
    <location>
        <begin position="59"/>
        <end position="77"/>
    </location>
</feature>
<evidence type="ECO:0000256" key="2">
    <source>
        <dbReference type="SAM" id="Phobius"/>
    </source>
</evidence>
<keyword evidence="2" id="KW-0472">Membrane</keyword>
<proteinExistence type="predicted"/>